<dbReference type="PANTHER" id="PTHR43531:SF11">
    <property type="entry name" value="METHYL-ACCEPTING CHEMOTAXIS PROTEIN 3"/>
    <property type="match status" value="1"/>
</dbReference>
<feature type="transmembrane region" description="Helical" evidence="5">
    <location>
        <begin position="359"/>
        <end position="381"/>
    </location>
</feature>
<dbReference type="PROSITE" id="PS50885">
    <property type="entry name" value="HAMP"/>
    <property type="match status" value="1"/>
</dbReference>
<dbReference type="Pfam" id="PF00672">
    <property type="entry name" value="HAMP"/>
    <property type="match status" value="1"/>
</dbReference>
<evidence type="ECO:0000256" key="5">
    <source>
        <dbReference type="SAM" id="Phobius"/>
    </source>
</evidence>
<dbReference type="KEGG" id="maer:DAI18_17505"/>
<dbReference type="CDD" id="cd11386">
    <property type="entry name" value="MCP_signal"/>
    <property type="match status" value="1"/>
</dbReference>
<dbReference type="PANTHER" id="PTHR43531">
    <property type="entry name" value="PROTEIN ICFG"/>
    <property type="match status" value="1"/>
</dbReference>
<feature type="region of interest" description="Disordered" evidence="4">
    <location>
        <begin position="523"/>
        <end position="546"/>
    </location>
</feature>
<dbReference type="Gene3D" id="3.30.450.20">
    <property type="entry name" value="PAS domain"/>
    <property type="match status" value="2"/>
</dbReference>
<dbReference type="GO" id="GO:0005886">
    <property type="term" value="C:plasma membrane"/>
    <property type="evidence" value="ECO:0007669"/>
    <property type="project" value="TreeGrafter"/>
</dbReference>
<protein>
    <submittedName>
        <fullName evidence="8">Chemotaxis protein</fullName>
    </submittedName>
</protein>
<organism evidence="8 9">
    <name type="scientific">Microvirgula aerodenitrificans</name>
    <dbReference type="NCBI Taxonomy" id="57480"/>
    <lineage>
        <taxon>Bacteria</taxon>
        <taxon>Pseudomonadati</taxon>
        <taxon>Pseudomonadota</taxon>
        <taxon>Betaproteobacteria</taxon>
        <taxon>Neisseriales</taxon>
        <taxon>Aquaspirillaceae</taxon>
        <taxon>Microvirgula</taxon>
    </lineage>
</organism>
<dbReference type="GO" id="GO:0004888">
    <property type="term" value="F:transmembrane signaling receptor activity"/>
    <property type="evidence" value="ECO:0007669"/>
    <property type="project" value="TreeGrafter"/>
</dbReference>
<evidence type="ECO:0000259" key="7">
    <source>
        <dbReference type="PROSITE" id="PS50885"/>
    </source>
</evidence>
<dbReference type="CDD" id="cd06225">
    <property type="entry name" value="HAMP"/>
    <property type="match status" value="1"/>
</dbReference>
<evidence type="ECO:0000256" key="1">
    <source>
        <dbReference type="ARBA" id="ARBA00022500"/>
    </source>
</evidence>
<keyword evidence="5" id="KW-0812">Transmembrane</keyword>
<feature type="compositionally biased region" description="Polar residues" evidence="4">
    <location>
        <begin position="523"/>
        <end position="544"/>
    </location>
</feature>
<name>A0A2S0PE30_9NEIS</name>
<evidence type="ECO:0000259" key="6">
    <source>
        <dbReference type="PROSITE" id="PS50111"/>
    </source>
</evidence>
<dbReference type="SMART" id="SM00304">
    <property type="entry name" value="HAMP"/>
    <property type="match status" value="1"/>
</dbReference>
<keyword evidence="1" id="KW-0145">Chemotaxis</keyword>
<dbReference type="InterPro" id="IPR004089">
    <property type="entry name" value="MCPsignal_dom"/>
</dbReference>
<evidence type="ECO:0000256" key="2">
    <source>
        <dbReference type="ARBA" id="ARBA00029447"/>
    </source>
</evidence>
<dbReference type="SUPFAM" id="SSF58104">
    <property type="entry name" value="Methyl-accepting chemotaxis protein (MCP) signaling domain"/>
    <property type="match status" value="1"/>
</dbReference>
<keyword evidence="5" id="KW-0472">Membrane</keyword>
<feature type="domain" description="HAMP" evidence="7">
    <location>
        <begin position="385"/>
        <end position="437"/>
    </location>
</feature>
<proteinExistence type="inferred from homology"/>
<dbReference type="GO" id="GO:0007165">
    <property type="term" value="P:signal transduction"/>
    <property type="evidence" value="ECO:0007669"/>
    <property type="project" value="UniProtKB-KW"/>
</dbReference>
<sequence length="727" mass="76692">MSWLKEKVGKVSLQSVQGRIALAAGGALVISSATLLAVNIGSAMMTQTMVSNRTNELMRSEAEAKLRNLASAQAGAIQARFDLALDAARTMAHTFSLARSSVPMGRVQLNAILHNVLVNNPEFNGTYSCWEPNAVDGNDAQHTGSGNGNNAQTGRFTPYFTRNGSGTIAVQPLVEYDSDAAHVNGVPKGGWYTGPRTTGQESVLGPLPYVVQGKSVFLATMSVPIMVNGKFAGVAGADYNLDFVQKISQETNKSLYEGKGRLLILSDRGLVVADSASPERIGKPFTSGAGEQQASALLDDIKAGNAKTWVDDASQSINAMAPIPLGKTGKPWAVLIQVPKDVALAEVNSLNSEVKARSIFATLLQIGAGVGIILLASLFLWRMSARIARPIRKAADMAKSIEYGVFDTRLAVESNDEVGKLASALNSMSDSLQEKVNLAEQISEGNLNCQVNLTSPSDQLGISLKKMVDNLNRMVGNLQTEAKAIDNNAKDMSVLSQELSEGAGSSAASIEQVSTAMAQISSQTKSNADNANRAKTISQTSRTAAVTGARDMDEMLTAMQEIKSSGDNIAAIIQTINDITAQTNLLALNAAIEAARAGETGRGFAVVADEVRSLATRSANAAQKVTELVKSSSVKTAVGVETANKTADSLKQIVTSAEELSLLVDGISLASQEQVVGIDEITQGMNQIDNDTQAVSQHAEQCAATAVQLTSQAKLVHDLIKHYRVKA</sequence>
<dbReference type="Pfam" id="PF22673">
    <property type="entry name" value="MCP-like_PDC_1"/>
    <property type="match status" value="1"/>
</dbReference>
<dbReference type="Proteomes" id="UP000244173">
    <property type="component" value="Chromosome"/>
</dbReference>
<dbReference type="Pfam" id="PF00015">
    <property type="entry name" value="MCPsignal"/>
    <property type="match status" value="1"/>
</dbReference>
<keyword evidence="3" id="KW-0807">Transducer</keyword>
<evidence type="ECO:0000313" key="8">
    <source>
        <dbReference type="EMBL" id="AVY95639.1"/>
    </source>
</evidence>
<dbReference type="SMART" id="SM00283">
    <property type="entry name" value="MA"/>
    <property type="match status" value="1"/>
</dbReference>
<accession>A0A2S0PE30</accession>
<dbReference type="Gene3D" id="6.10.340.10">
    <property type="match status" value="1"/>
</dbReference>
<dbReference type="STRING" id="1122240.GCA_000620105_01878"/>
<comment type="similarity">
    <text evidence="2">Belongs to the methyl-accepting chemotaxis (MCP) protein family.</text>
</comment>
<evidence type="ECO:0000256" key="3">
    <source>
        <dbReference type="PROSITE-ProRule" id="PRU00284"/>
    </source>
</evidence>
<dbReference type="InterPro" id="IPR003660">
    <property type="entry name" value="HAMP_dom"/>
</dbReference>
<dbReference type="AlphaFoldDB" id="A0A2S0PE30"/>
<keyword evidence="5" id="KW-1133">Transmembrane helix</keyword>
<dbReference type="RefSeq" id="WP_107890053.1">
    <property type="nucleotide sequence ID" value="NZ_CP028519.1"/>
</dbReference>
<dbReference type="InterPro" id="IPR051310">
    <property type="entry name" value="MCP_chemotaxis"/>
</dbReference>
<dbReference type="PROSITE" id="PS50111">
    <property type="entry name" value="CHEMOTAXIS_TRANSDUC_2"/>
    <property type="match status" value="1"/>
</dbReference>
<evidence type="ECO:0000256" key="4">
    <source>
        <dbReference type="SAM" id="MobiDB-lite"/>
    </source>
</evidence>
<gene>
    <name evidence="8" type="ORF">DAI18_17505</name>
</gene>
<dbReference type="OrthoDB" id="8576332at2"/>
<feature type="domain" description="Methyl-accepting transducer" evidence="6">
    <location>
        <begin position="481"/>
        <end position="710"/>
    </location>
</feature>
<dbReference type="EMBL" id="CP028519">
    <property type="protein sequence ID" value="AVY95639.1"/>
    <property type="molecule type" value="Genomic_DNA"/>
</dbReference>
<dbReference type="CDD" id="cd12913">
    <property type="entry name" value="PDC1_MCP_like"/>
    <property type="match status" value="1"/>
</dbReference>
<feature type="transmembrane region" description="Helical" evidence="5">
    <location>
        <begin position="20"/>
        <end position="45"/>
    </location>
</feature>
<dbReference type="GO" id="GO:0006935">
    <property type="term" value="P:chemotaxis"/>
    <property type="evidence" value="ECO:0007669"/>
    <property type="project" value="UniProtKB-KW"/>
</dbReference>
<keyword evidence="9" id="KW-1185">Reference proteome</keyword>
<evidence type="ECO:0000313" key="9">
    <source>
        <dbReference type="Proteomes" id="UP000244173"/>
    </source>
</evidence>
<reference evidence="8 9" key="1">
    <citation type="submission" date="2018-04" db="EMBL/GenBank/DDBJ databases">
        <title>Denitrifier Microvirgula.</title>
        <authorList>
            <person name="Anderson E."/>
            <person name="Jang J."/>
            <person name="Ishii S."/>
        </authorList>
    </citation>
    <scope>NUCLEOTIDE SEQUENCE [LARGE SCALE GENOMIC DNA]</scope>
    <source>
        <strain evidence="8 9">BE2.4</strain>
    </source>
</reference>
<dbReference type="Gene3D" id="1.10.287.950">
    <property type="entry name" value="Methyl-accepting chemotaxis protein"/>
    <property type="match status" value="1"/>
</dbReference>